<dbReference type="InterPro" id="IPR016605">
    <property type="entry name" value="Transptr_NO3_Nar2"/>
</dbReference>
<keyword evidence="1" id="KW-1133">Transmembrane helix</keyword>
<dbReference type="PANTHER" id="PTHR34806:SF1">
    <property type="entry name" value="HIGH-AFFINITY NITRATE TRANSPORTER 3.1"/>
    <property type="match status" value="1"/>
</dbReference>
<reference evidence="3" key="1">
    <citation type="journal article" date="2024" name="IScience">
        <title>Strigolactones Initiate the Formation of Haustorium-like Structures in Castilleja.</title>
        <authorList>
            <person name="Buerger M."/>
            <person name="Peterson D."/>
            <person name="Chory J."/>
        </authorList>
    </citation>
    <scope>NUCLEOTIDE SEQUENCE [LARGE SCALE GENOMIC DNA]</scope>
</reference>
<dbReference type="GO" id="GO:0015706">
    <property type="term" value="P:nitrate transmembrane transport"/>
    <property type="evidence" value="ECO:0007669"/>
    <property type="project" value="UniProtKB-UniRule"/>
</dbReference>
<dbReference type="EMBL" id="JAVIJP010000016">
    <property type="protein sequence ID" value="KAL3642305.1"/>
    <property type="molecule type" value="Genomic_DNA"/>
</dbReference>
<gene>
    <name evidence="2" type="ORF">CASFOL_013120</name>
</gene>
<protein>
    <recommendedName>
        <fullName evidence="1">High-affinity nitrate transporter</fullName>
    </recommendedName>
</protein>
<keyword evidence="3" id="KW-1185">Reference proteome</keyword>
<dbReference type="AlphaFoldDB" id="A0ABD3DJ26"/>
<evidence type="ECO:0000313" key="2">
    <source>
        <dbReference type="EMBL" id="KAL3642305.1"/>
    </source>
</evidence>
<keyword evidence="1" id="KW-0812">Transmembrane</keyword>
<evidence type="ECO:0000313" key="3">
    <source>
        <dbReference type="Proteomes" id="UP001632038"/>
    </source>
</evidence>
<keyword evidence="1" id="KW-0732">Signal</keyword>
<feature type="signal peptide" evidence="1">
    <location>
        <begin position="1"/>
        <end position="21"/>
    </location>
</feature>
<comment type="function">
    <text evidence="1">Involved in nitrate transport.</text>
</comment>
<dbReference type="Pfam" id="PF16974">
    <property type="entry name" value="NAR2"/>
    <property type="match status" value="1"/>
</dbReference>
<accession>A0ABD3DJ26</accession>
<dbReference type="GO" id="GO:0005886">
    <property type="term" value="C:plasma membrane"/>
    <property type="evidence" value="ECO:0007669"/>
    <property type="project" value="UniProtKB-UniRule"/>
</dbReference>
<dbReference type="PANTHER" id="PTHR34806">
    <property type="entry name" value="HIGH-AFFINITY NITRATE TRANSPORTER 3.2"/>
    <property type="match status" value="1"/>
</dbReference>
<name>A0ABD3DJ26_9LAMI</name>
<comment type="caution">
    <text evidence="2">The sequence shown here is derived from an EMBL/GenBank/DDBJ whole genome shotgun (WGS) entry which is preliminary data.</text>
</comment>
<dbReference type="GO" id="GO:0042128">
    <property type="term" value="P:nitrate assimilation"/>
    <property type="evidence" value="ECO:0007669"/>
    <property type="project" value="UniProtKB-UniRule"/>
</dbReference>
<feature type="chain" id="PRO_5044536716" description="High-affinity nitrate transporter" evidence="1">
    <location>
        <begin position="22"/>
        <end position="204"/>
    </location>
</feature>
<keyword evidence="1" id="KW-0534">Nitrate assimilation</keyword>
<feature type="transmembrane region" description="Helical" evidence="1">
    <location>
        <begin position="175"/>
        <end position="194"/>
    </location>
</feature>
<keyword evidence="1" id="KW-1003">Cell membrane</keyword>
<comment type="similarity">
    <text evidence="1">Belongs to the NAR2 family.</text>
</comment>
<dbReference type="GO" id="GO:0010167">
    <property type="term" value="P:response to nitrate"/>
    <property type="evidence" value="ECO:0007669"/>
    <property type="project" value="UniProtKB-UniRule"/>
</dbReference>
<dbReference type="Proteomes" id="UP001632038">
    <property type="component" value="Unassembled WGS sequence"/>
</dbReference>
<proteinExistence type="inferred from homology"/>
<sequence>MANHGSLIALILLCIVVTCNGNVLFSSLNRTLVVTASPSPPGQVLKAGEDTITVTWSYNSTFPSGSDSNYRTVKIMLCYAPESQQDRAWRKTVDNLKKDKTCQHKIVSRPYSRSGNNTFTYTVLKDIPTASYFVRAYALDAHDTQLAYGQTTNAEKKTNLFGIQAITGRHVSLDIASICFSGFSILSLFGFFFVEKRKAKALSK</sequence>
<keyword evidence="1" id="KW-0472">Membrane</keyword>
<evidence type="ECO:0000256" key="1">
    <source>
        <dbReference type="PIRNR" id="PIRNR012939"/>
    </source>
</evidence>
<dbReference type="PIRSF" id="PIRSF012939">
    <property type="entry name" value="Transpt_NO3_Nar2"/>
    <property type="match status" value="1"/>
</dbReference>
<organism evidence="2 3">
    <name type="scientific">Castilleja foliolosa</name>
    <dbReference type="NCBI Taxonomy" id="1961234"/>
    <lineage>
        <taxon>Eukaryota</taxon>
        <taxon>Viridiplantae</taxon>
        <taxon>Streptophyta</taxon>
        <taxon>Embryophyta</taxon>
        <taxon>Tracheophyta</taxon>
        <taxon>Spermatophyta</taxon>
        <taxon>Magnoliopsida</taxon>
        <taxon>eudicotyledons</taxon>
        <taxon>Gunneridae</taxon>
        <taxon>Pentapetalae</taxon>
        <taxon>asterids</taxon>
        <taxon>lamiids</taxon>
        <taxon>Lamiales</taxon>
        <taxon>Orobanchaceae</taxon>
        <taxon>Pedicularideae</taxon>
        <taxon>Castillejinae</taxon>
        <taxon>Castilleja</taxon>
    </lineage>
</organism>